<keyword evidence="10" id="KW-1185">Reference proteome</keyword>
<sequence length="1346" mass="148597">MEDVTNTALTISHIIQRGRPLTAASSLVAARPVFISKPQKNPGRDNRKKPSFATLQDANPKTLEPLNQPTTLIGALTLPSFFELTSPIKCSCFQFSDYSATICCDVLDFDPIMIGREIKVLAWNFIPLKCDNKGVKSGFLEIITWDFLQAWSGEVCCYPNLGPFCLDFGACDVKDKSKTSSLIFGAIESISPVFVVPCTSGESSSKNVSGFLVSLLTCQCKFCVSKVLVRQLKDLSEINVKDHHFSKTAIVYFCGSTSSWHPMMSRFIGNIVMLRGLKKRLVYIRKEESQLMHVTTDDTSLHIATFKDQGRIHNAEIRKNAEFGSYTGVITGIYMKGVVVEFDRDVILLLTEQHINVPHSVRLGAIVTLKNVHFVDPKFPWGKMMILGACFRTSIRVESFSPLETGCRLKSHSQSPLQKFIDSLSFAARLWALLVASCFRKKFAGIFSEKEILGSKHKAGMAQKYATSLLPSSAYRSQQGIMLEFCKHDLSCGAKEELHGPLRLVLPIGNLISYCEGFWNKILDQENLSTVGCGAPKKLLSCGGRTHVQSLRRILCTDEIGVSVLGKLKISLSSRRLQLVDATGEVDIMHDLSESWDFDRIFEAKGFRLVIEGMLPKLVDLDSTIYQPLSCRSIFSNELSLKRMKLSIYLFNCLIDGDSRGHSVFFELNEKSQKLENAKFHLLLLTHKFPIMQKFQGDLAKGSNMFAQAIILPWDLLLDETSRDTAMIVAPSEHKKVSVENIARHENHLIHKRRKSEQISIEASYGGLNDVRNGTSDSCSSCSNPYIENTCVSNNPLELPCVVATKGVNCYCTGMLLCANELTEIVCFCKLPMRKVLLEFDPDSFSRYEVAKIGSCYLVSDQEGDMLCSIKENYQVSRAKVNICSGTIFRSLTFSSIESLHSSHLSNAFPCPPNNGVDSKIHSEISVFVPSSALNLLENFTKAWDRGPSGPNYSLEEVDIPDPVQPVIDASMQSLSISCYNCTLPEGNLITLHGLVVALHECNDDAFPAQPKPIIAGEGYLPMFHHGNGGGVCVHVLVDSRMVRIICDVGKQTFPVGLGRDTYATFHRILVLSGQNKYMMTPVSFITINNTCLMNKILAEEEYDACTPVGLTGIPIPEVIPISLICDAFQLLEPKPMQFRCRVVAVYILVMEKAGTSAVSQSSATSVQSALGIPFAGFVIDDGSSCCCCWADSERAAMLLGLEPKEYLLQDSAETFGLSKSGTGPQCSSTINQLNQMLEKHGRIVVKNYGSVFDSSCQDLSFSVGSDGLIGSSGEDFIRSLIADAISSVSWTIDASLMDAKLCSWLQENLTKMDISIPTLLNIWATNVGHTDVLEEARNIIRGFKL</sequence>
<evidence type="ECO:0000256" key="3">
    <source>
        <dbReference type="ARBA" id="ARBA00006332"/>
    </source>
</evidence>
<dbReference type="EMBL" id="BKCP01005150">
    <property type="protein sequence ID" value="GER36343.1"/>
    <property type="molecule type" value="Genomic_DNA"/>
</dbReference>
<evidence type="ECO:0000313" key="9">
    <source>
        <dbReference type="EMBL" id="GER36343.1"/>
    </source>
</evidence>
<name>A0A5A7PU21_STRAF</name>
<proteinExistence type="inferred from homology"/>
<dbReference type="GO" id="GO:1990879">
    <property type="term" value="C:CST complex"/>
    <property type="evidence" value="ECO:0007669"/>
    <property type="project" value="TreeGrafter"/>
</dbReference>
<protein>
    <recommendedName>
        <fullName evidence="4">CST complex subunit CTC1</fullName>
    </recommendedName>
</protein>
<keyword evidence="6" id="KW-0779">Telomere</keyword>
<comment type="subcellular location">
    <subcellularLocation>
        <location evidence="2">Chromosome</location>
        <location evidence="2">Telomere</location>
    </subcellularLocation>
    <subcellularLocation>
        <location evidence="1">Nucleus</location>
    </subcellularLocation>
</comment>
<dbReference type="InterPro" id="IPR042617">
    <property type="entry name" value="CTC1-like"/>
</dbReference>
<dbReference type="GO" id="GO:0042162">
    <property type="term" value="F:telomeric DNA binding"/>
    <property type="evidence" value="ECO:0007669"/>
    <property type="project" value="TreeGrafter"/>
</dbReference>
<evidence type="ECO:0000256" key="6">
    <source>
        <dbReference type="ARBA" id="ARBA00022895"/>
    </source>
</evidence>
<gene>
    <name evidence="9" type="ORF">STAS_12674</name>
</gene>
<dbReference type="Pfam" id="PF15491">
    <property type="entry name" value="CTC1_2"/>
    <property type="match status" value="1"/>
</dbReference>
<dbReference type="GO" id="GO:0003697">
    <property type="term" value="F:single-stranded DNA binding"/>
    <property type="evidence" value="ECO:0007669"/>
    <property type="project" value="TreeGrafter"/>
</dbReference>
<accession>A0A5A7PU21</accession>
<evidence type="ECO:0000313" key="10">
    <source>
        <dbReference type="Proteomes" id="UP000325081"/>
    </source>
</evidence>
<evidence type="ECO:0000256" key="5">
    <source>
        <dbReference type="ARBA" id="ARBA00022454"/>
    </source>
</evidence>
<dbReference type="InterPro" id="IPR028262">
    <property type="entry name" value="CTC1_plant"/>
</dbReference>
<organism evidence="9 10">
    <name type="scientific">Striga asiatica</name>
    <name type="common">Asiatic witchweed</name>
    <name type="synonym">Buchnera asiatica</name>
    <dbReference type="NCBI Taxonomy" id="4170"/>
    <lineage>
        <taxon>Eukaryota</taxon>
        <taxon>Viridiplantae</taxon>
        <taxon>Streptophyta</taxon>
        <taxon>Embryophyta</taxon>
        <taxon>Tracheophyta</taxon>
        <taxon>Spermatophyta</taxon>
        <taxon>Magnoliopsida</taxon>
        <taxon>eudicotyledons</taxon>
        <taxon>Gunneridae</taxon>
        <taxon>Pentapetalae</taxon>
        <taxon>asterids</taxon>
        <taxon>lamiids</taxon>
        <taxon>Lamiales</taxon>
        <taxon>Orobanchaceae</taxon>
        <taxon>Buchnereae</taxon>
        <taxon>Striga</taxon>
    </lineage>
</organism>
<keyword evidence="7" id="KW-0238">DNA-binding</keyword>
<reference evidence="10" key="1">
    <citation type="journal article" date="2019" name="Curr. Biol.">
        <title>Genome Sequence of Striga asiatica Provides Insight into the Evolution of Plant Parasitism.</title>
        <authorList>
            <person name="Yoshida S."/>
            <person name="Kim S."/>
            <person name="Wafula E.K."/>
            <person name="Tanskanen J."/>
            <person name="Kim Y.M."/>
            <person name="Honaas L."/>
            <person name="Yang Z."/>
            <person name="Spallek T."/>
            <person name="Conn C.E."/>
            <person name="Ichihashi Y."/>
            <person name="Cheong K."/>
            <person name="Cui S."/>
            <person name="Der J.P."/>
            <person name="Gundlach H."/>
            <person name="Jiao Y."/>
            <person name="Hori C."/>
            <person name="Ishida J.K."/>
            <person name="Kasahara H."/>
            <person name="Kiba T."/>
            <person name="Kim M.S."/>
            <person name="Koo N."/>
            <person name="Laohavisit A."/>
            <person name="Lee Y.H."/>
            <person name="Lumba S."/>
            <person name="McCourt P."/>
            <person name="Mortimer J.C."/>
            <person name="Mutuku J.M."/>
            <person name="Nomura T."/>
            <person name="Sasaki-Sekimoto Y."/>
            <person name="Seto Y."/>
            <person name="Wang Y."/>
            <person name="Wakatake T."/>
            <person name="Sakakibara H."/>
            <person name="Demura T."/>
            <person name="Yamaguchi S."/>
            <person name="Yoneyama K."/>
            <person name="Manabe R.I."/>
            <person name="Nelson D.C."/>
            <person name="Schulman A.H."/>
            <person name="Timko M.P."/>
            <person name="dePamphilis C.W."/>
            <person name="Choi D."/>
            <person name="Shirasu K."/>
        </authorList>
    </citation>
    <scope>NUCLEOTIDE SEQUENCE [LARGE SCALE GENOMIC DNA]</scope>
    <source>
        <strain evidence="10">cv. UVA1</strain>
    </source>
</reference>
<dbReference type="Proteomes" id="UP000325081">
    <property type="component" value="Unassembled WGS sequence"/>
</dbReference>
<evidence type="ECO:0000256" key="8">
    <source>
        <dbReference type="ARBA" id="ARBA00023242"/>
    </source>
</evidence>
<evidence type="ECO:0000256" key="4">
    <source>
        <dbReference type="ARBA" id="ARBA00016175"/>
    </source>
</evidence>
<keyword evidence="8" id="KW-0539">Nucleus</keyword>
<dbReference type="PANTHER" id="PTHR14865:SF2">
    <property type="entry name" value="CST COMPLEX SUBUNIT CTC1"/>
    <property type="match status" value="1"/>
</dbReference>
<keyword evidence="5" id="KW-0158">Chromosome</keyword>
<comment type="similarity">
    <text evidence="3">Belongs to the CTC1 family.</text>
</comment>
<dbReference type="OrthoDB" id="2314520at2759"/>
<comment type="caution">
    <text evidence="9">The sequence shown here is derived from an EMBL/GenBank/DDBJ whole genome shotgun (WGS) entry which is preliminary data.</text>
</comment>
<dbReference type="GO" id="GO:0045740">
    <property type="term" value="P:positive regulation of DNA replication"/>
    <property type="evidence" value="ECO:0007669"/>
    <property type="project" value="TreeGrafter"/>
</dbReference>
<evidence type="ECO:0000256" key="2">
    <source>
        <dbReference type="ARBA" id="ARBA00004574"/>
    </source>
</evidence>
<evidence type="ECO:0000256" key="7">
    <source>
        <dbReference type="ARBA" id="ARBA00023125"/>
    </source>
</evidence>
<dbReference type="GO" id="GO:0010833">
    <property type="term" value="P:telomere maintenance via telomere lengthening"/>
    <property type="evidence" value="ECO:0007669"/>
    <property type="project" value="TreeGrafter"/>
</dbReference>
<dbReference type="PANTHER" id="PTHR14865">
    <property type="entry name" value="CST COMPLEX SUBUNIT CTC1"/>
    <property type="match status" value="1"/>
</dbReference>
<evidence type="ECO:0000256" key="1">
    <source>
        <dbReference type="ARBA" id="ARBA00004123"/>
    </source>
</evidence>